<reference evidence="15" key="1">
    <citation type="journal article" date="2019" name="Int. J. Syst. Evol. Microbiol.">
        <title>The Global Catalogue of Microorganisms (GCM) 10K type strain sequencing project: providing services to taxonomists for standard genome sequencing and annotation.</title>
        <authorList>
            <consortium name="The Broad Institute Genomics Platform"/>
            <consortium name="The Broad Institute Genome Sequencing Center for Infectious Disease"/>
            <person name="Wu L."/>
            <person name="Ma J."/>
        </authorList>
    </citation>
    <scope>NUCLEOTIDE SEQUENCE [LARGE SCALE GENOMIC DNA]</scope>
    <source>
        <strain evidence="15">KCTC 22814</strain>
    </source>
</reference>
<dbReference type="RefSeq" id="WP_320182294.1">
    <property type="nucleotide sequence ID" value="NZ_CP138332.1"/>
</dbReference>
<protein>
    <recommendedName>
        <fullName evidence="10">tRNA dimethylallyltransferase</fullName>
        <ecNumber evidence="10">2.5.1.75</ecNumber>
    </recommendedName>
    <alternativeName>
        <fullName evidence="10">Dimethylallyl diphosphate:tRNA dimethylallyltransferase</fullName>
        <shortName evidence="10">DMAPP:tRNA dimethylallyltransferase</shortName>
        <shortName evidence="10">DMATase</shortName>
    </alternativeName>
    <alternativeName>
        <fullName evidence="10">Isopentenyl-diphosphate:tRNA isopentenyltransferase</fullName>
        <shortName evidence="10">IPP transferase</shortName>
        <shortName evidence="10">IPPT</shortName>
        <shortName evidence="10">IPTase</shortName>
    </alternativeName>
</protein>
<evidence type="ECO:0000256" key="2">
    <source>
        <dbReference type="ARBA" id="ARBA00003213"/>
    </source>
</evidence>
<evidence type="ECO:0000256" key="12">
    <source>
        <dbReference type="RuleBase" id="RU003784"/>
    </source>
</evidence>
<dbReference type="GO" id="GO:0052381">
    <property type="term" value="F:tRNA dimethylallyltransferase activity"/>
    <property type="evidence" value="ECO:0007669"/>
    <property type="project" value="UniProtKB-EC"/>
</dbReference>
<evidence type="ECO:0000256" key="3">
    <source>
        <dbReference type="ARBA" id="ARBA00005842"/>
    </source>
</evidence>
<keyword evidence="5 10" id="KW-0819">tRNA processing</keyword>
<comment type="caution">
    <text evidence="10">Lacks conserved residue(s) required for the propagation of feature annotation.</text>
</comment>
<keyword evidence="15" id="KW-1185">Reference proteome</keyword>
<feature type="binding site" evidence="10">
    <location>
        <begin position="26"/>
        <end position="33"/>
    </location>
    <ligand>
        <name>ATP</name>
        <dbReference type="ChEBI" id="CHEBI:30616"/>
    </ligand>
</feature>
<evidence type="ECO:0000256" key="7">
    <source>
        <dbReference type="ARBA" id="ARBA00022840"/>
    </source>
</evidence>
<evidence type="ECO:0000256" key="1">
    <source>
        <dbReference type="ARBA" id="ARBA00001946"/>
    </source>
</evidence>
<comment type="function">
    <text evidence="2 10 12">Catalyzes the transfer of a dimethylallyl group onto the adenine at position 37 in tRNAs that read codons beginning with uridine, leading to the formation of N6-(dimethylallyl)adenosine (i(6)A).</text>
</comment>
<keyword evidence="6 10" id="KW-0547">Nucleotide-binding</keyword>
<comment type="subunit">
    <text evidence="10">Monomer.</text>
</comment>
<dbReference type="Gene3D" id="3.40.50.300">
    <property type="entry name" value="P-loop containing nucleotide triphosphate hydrolases"/>
    <property type="match status" value="1"/>
</dbReference>
<gene>
    <name evidence="10 14" type="primary">miaA</name>
    <name evidence="14" type="ORF">ACFS7Y_19160</name>
</gene>
<evidence type="ECO:0000256" key="10">
    <source>
        <dbReference type="HAMAP-Rule" id="MF_00185"/>
    </source>
</evidence>
<comment type="similarity">
    <text evidence="3 10 13">Belongs to the IPP transferase family.</text>
</comment>
<keyword evidence="8 10" id="KW-0460">Magnesium</keyword>
<dbReference type="EMBL" id="JBHUPB010000012">
    <property type="protein sequence ID" value="MFD2969522.1"/>
    <property type="molecule type" value="Genomic_DNA"/>
</dbReference>
<dbReference type="PANTHER" id="PTHR11088">
    <property type="entry name" value="TRNA DIMETHYLALLYLTRANSFERASE"/>
    <property type="match status" value="1"/>
</dbReference>
<dbReference type="NCBIfam" id="TIGR00174">
    <property type="entry name" value="miaA"/>
    <property type="match status" value="1"/>
</dbReference>
<dbReference type="Proteomes" id="UP001597525">
    <property type="component" value="Unassembled WGS sequence"/>
</dbReference>
<dbReference type="SUPFAM" id="SSF52540">
    <property type="entry name" value="P-loop containing nucleoside triphosphate hydrolases"/>
    <property type="match status" value="2"/>
</dbReference>
<feature type="site" description="Interaction with substrate tRNA" evidence="10">
    <location>
        <position position="139"/>
    </location>
</feature>
<evidence type="ECO:0000256" key="8">
    <source>
        <dbReference type="ARBA" id="ARBA00022842"/>
    </source>
</evidence>
<accession>A0ABW6BJQ2</accession>
<dbReference type="InterPro" id="IPR018022">
    <property type="entry name" value="IPT"/>
</dbReference>
<name>A0ABW6BJQ2_9SPHI</name>
<comment type="catalytic activity">
    <reaction evidence="9 10 11">
        <text>adenosine(37) in tRNA + dimethylallyl diphosphate = N(6)-dimethylallyladenosine(37) in tRNA + diphosphate</text>
        <dbReference type="Rhea" id="RHEA:26482"/>
        <dbReference type="Rhea" id="RHEA-COMP:10162"/>
        <dbReference type="Rhea" id="RHEA-COMP:10375"/>
        <dbReference type="ChEBI" id="CHEBI:33019"/>
        <dbReference type="ChEBI" id="CHEBI:57623"/>
        <dbReference type="ChEBI" id="CHEBI:74411"/>
        <dbReference type="ChEBI" id="CHEBI:74415"/>
        <dbReference type="EC" id="2.5.1.75"/>
    </reaction>
</comment>
<dbReference type="InterPro" id="IPR039657">
    <property type="entry name" value="Dimethylallyltransferase"/>
</dbReference>
<comment type="cofactor">
    <cofactor evidence="1 10">
        <name>Mg(2+)</name>
        <dbReference type="ChEBI" id="CHEBI:18420"/>
    </cofactor>
</comment>
<evidence type="ECO:0000256" key="11">
    <source>
        <dbReference type="RuleBase" id="RU003783"/>
    </source>
</evidence>
<dbReference type="EC" id="2.5.1.75" evidence="10"/>
<evidence type="ECO:0000256" key="4">
    <source>
        <dbReference type="ARBA" id="ARBA00022679"/>
    </source>
</evidence>
<evidence type="ECO:0000313" key="14">
    <source>
        <dbReference type="EMBL" id="MFD2969522.1"/>
    </source>
</evidence>
<evidence type="ECO:0000256" key="9">
    <source>
        <dbReference type="ARBA" id="ARBA00049563"/>
    </source>
</evidence>
<proteinExistence type="inferred from homology"/>
<keyword evidence="7 10" id="KW-0067">ATP-binding</keyword>
<feature type="region of interest" description="Interaction with substrate tRNA" evidence="10">
    <location>
        <begin position="51"/>
        <end position="54"/>
    </location>
</feature>
<evidence type="ECO:0000256" key="6">
    <source>
        <dbReference type="ARBA" id="ARBA00022741"/>
    </source>
</evidence>
<dbReference type="HAMAP" id="MF_00185">
    <property type="entry name" value="IPP_trans"/>
    <property type="match status" value="1"/>
</dbReference>
<comment type="caution">
    <text evidence="14">The sequence shown here is derived from an EMBL/GenBank/DDBJ whole genome shotgun (WGS) entry which is preliminary data.</text>
</comment>
<feature type="binding site" evidence="10">
    <location>
        <begin position="28"/>
        <end position="33"/>
    </location>
    <ligand>
        <name>substrate</name>
    </ligand>
</feature>
<dbReference type="InterPro" id="IPR027417">
    <property type="entry name" value="P-loop_NTPase"/>
</dbReference>
<sequence>MIKQTINDNMQEGETTPPHFLYTLLGPTASGKTALAIAFAKEIAGEIISIDSRQVYRGMDIGTGKDLDAYGNIPYHLIDIRDPKERYDIAQFQSDFHTAYQDIIARGKAPIAVGGTGMYMHSLIVKQPYIQVPVDQSFRDQLVSLDKPTLQAKLATYDIPTDFKIDYSSHKRIVRALEILEALKSGFLPAKEAVIYNPLVFGLDPALDLRRQRISERLKARLNGGMIQEVEQLLAEGVTHAELQFYGLEYKYSSMYLLGDMDRERYFTKLETEIHRYAKRQMTFFRKMEKDGVKIHWLNEDSTEAKLKAMLEIIKEESL</sequence>
<keyword evidence="4 10" id="KW-0808">Transferase</keyword>
<dbReference type="Pfam" id="PF01715">
    <property type="entry name" value="IPPT"/>
    <property type="match status" value="1"/>
</dbReference>
<feature type="site" description="Interaction with substrate tRNA" evidence="10">
    <location>
        <position position="116"/>
    </location>
</feature>
<evidence type="ECO:0000256" key="13">
    <source>
        <dbReference type="RuleBase" id="RU003785"/>
    </source>
</evidence>
<organism evidence="14 15">
    <name type="scientific">Sphingobacterium bambusae</name>
    <dbReference type="NCBI Taxonomy" id="662858"/>
    <lineage>
        <taxon>Bacteria</taxon>
        <taxon>Pseudomonadati</taxon>
        <taxon>Bacteroidota</taxon>
        <taxon>Sphingobacteriia</taxon>
        <taxon>Sphingobacteriales</taxon>
        <taxon>Sphingobacteriaceae</taxon>
        <taxon>Sphingobacterium</taxon>
    </lineage>
</organism>
<dbReference type="PANTHER" id="PTHR11088:SF60">
    <property type="entry name" value="TRNA DIMETHYLALLYLTRANSFERASE"/>
    <property type="match status" value="1"/>
</dbReference>
<evidence type="ECO:0000256" key="5">
    <source>
        <dbReference type="ARBA" id="ARBA00022694"/>
    </source>
</evidence>
<evidence type="ECO:0000313" key="15">
    <source>
        <dbReference type="Proteomes" id="UP001597525"/>
    </source>
</evidence>